<dbReference type="InterPro" id="IPR014960">
    <property type="entry name" value="DUF1828"/>
</dbReference>
<evidence type="ECO:0000313" key="2">
    <source>
        <dbReference type="EMBL" id="SFD60959.1"/>
    </source>
</evidence>
<sequence>MTTKATDTIDVDVIASEWLKFVSNENKFRLIDNSHVNVDTPITDPFGDSISLMISRDGNYYKVTDQGYTIWNLTVRNINVKSKNSKRNQILNSIVEFENVKLSSDDNEIFQIGTDKNIPQMLNDVTQAVLKVSNLAFSNVTNTQKIFIDDVNEYFKSNKSFKYLADLKMSGKSNLTYDIDFLFNHKNGKSDIAQVVDSLSKGLVEKTIGIYFDTEKFRDKNKNASYSLIVPNLKTDNDFNLADSLRSHDIPVMDFTRKDKLKKKYGFAA</sequence>
<dbReference type="Proteomes" id="UP000199599">
    <property type="component" value="Unassembled WGS sequence"/>
</dbReference>
<proteinExistence type="predicted"/>
<dbReference type="Pfam" id="PF08861">
    <property type="entry name" value="DUF1828"/>
    <property type="match status" value="1"/>
</dbReference>
<reference evidence="3" key="1">
    <citation type="submission" date="2016-10" db="EMBL/GenBank/DDBJ databases">
        <authorList>
            <person name="Varghese N."/>
            <person name="Submissions S."/>
        </authorList>
    </citation>
    <scope>NUCLEOTIDE SEQUENCE [LARGE SCALE GENOMIC DNA]</scope>
    <source>
        <strain evidence="3">R-53102</strain>
    </source>
</reference>
<dbReference type="RefSeq" id="WP_090094050.1">
    <property type="nucleotide sequence ID" value="NZ_CBCRVU010000001.1"/>
</dbReference>
<gene>
    <name evidence="2" type="ORF">SAMN04487792_1575</name>
</gene>
<dbReference type="AlphaFoldDB" id="A0A1I1TQZ7"/>
<protein>
    <recommendedName>
        <fullName evidence="1">DUF1828 domain-containing protein</fullName>
    </recommendedName>
</protein>
<feature type="domain" description="DUF1828" evidence="1">
    <location>
        <begin position="40"/>
        <end position="132"/>
    </location>
</feature>
<name>A0A1I1TQZ7_9LACO</name>
<organism evidence="2 3">
    <name type="scientific">Lactobacillus bombicola</name>
    <dbReference type="NCBI Taxonomy" id="1505723"/>
    <lineage>
        <taxon>Bacteria</taxon>
        <taxon>Bacillati</taxon>
        <taxon>Bacillota</taxon>
        <taxon>Bacilli</taxon>
        <taxon>Lactobacillales</taxon>
        <taxon>Lactobacillaceae</taxon>
        <taxon>Lactobacillus</taxon>
    </lineage>
</organism>
<evidence type="ECO:0000259" key="1">
    <source>
        <dbReference type="Pfam" id="PF08861"/>
    </source>
</evidence>
<accession>A0A1I1TQZ7</accession>
<dbReference type="EMBL" id="FOMN01000011">
    <property type="protein sequence ID" value="SFD60959.1"/>
    <property type="molecule type" value="Genomic_DNA"/>
</dbReference>
<evidence type="ECO:0000313" key="3">
    <source>
        <dbReference type="Proteomes" id="UP000199599"/>
    </source>
</evidence>